<evidence type="ECO:0000256" key="1">
    <source>
        <dbReference type="ARBA" id="ARBA00010088"/>
    </source>
</evidence>
<evidence type="ECO:0000256" key="5">
    <source>
        <dbReference type="SAM" id="SignalP"/>
    </source>
</evidence>
<dbReference type="GO" id="GO:0016787">
    <property type="term" value="F:hydrolase activity"/>
    <property type="evidence" value="ECO:0007669"/>
    <property type="project" value="UniProtKB-KW"/>
</dbReference>
<protein>
    <submittedName>
        <fullName evidence="7">Alpha/beta hydrolase</fullName>
    </submittedName>
</protein>
<sequence length="521" mass="54624">MTRLARWAALGAAAALLVAGCSSGSSSDNDKNDTGTSGATTSSGPSSSDSSAKTPALPASLTSQKVAWGRCKATADSPAPGDDWQCARLKTPLDWAKPEGRTINLAIIRSKARGGDRIGSLLFNFGGPGGSGVSTMPSYASTVSALHERYDLVSWDPRGVGASGGVRCRGDRQIQAAEAIDVTPDTPAEEQAYFQDATDFGQGCKKAAGDLMAHVSTTDTARDMDLMRQVLGDAKMHYFGISYGTELGGVYAHLFPGNVGRLILDAVVDPSADTVGHAENQTRGFQRALNDYLESTGQDPQKGTRKIADLLARIDSAPLPTSSGRKLTQSLAVTGIVLPLYSEAGWPSLTSALKEAQQGDGTGLLGLADGYNERDGSGHYGTTTHSQRLISCLDDKQRPTLEETKKRLPEFERISPVFGDFLGWDTAGWCHDWPVAGQYDTPEVSAPGAAPILVVGNTGDPATPYEGARRMADELGKGVGVVLTWKGEGHGAYGSGSDCVDSTVNAYLLKGTVPKDGKTCS</sequence>
<dbReference type="AlphaFoldDB" id="A0A5N8VHF8"/>
<feature type="signal peptide" evidence="5">
    <location>
        <begin position="1"/>
        <end position="27"/>
    </location>
</feature>
<keyword evidence="8" id="KW-1185">Reference proteome</keyword>
<gene>
    <name evidence="7" type="ORF">FNH09_24475</name>
</gene>
<dbReference type="EMBL" id="VJZD01000106">
    <property type="protein sequence ID" value="MPY34276.1"/>
    <property type="molecule type" value="Genomic_DNA"/>
</dbReference>
<dbReference type="OrthoDB" id="4498590at2"/>
<evidence type="ECO:0000313" key="8">
    <source>
        <dbReference type="Proteomes" id="UP000325849"/>
    </source>
</evidence>
<organism evidence="7 8">
    <name type="scientific">Streptomyces adustus</name>
    <dbReference type="NCBI Taxonomy" id="1609272"/>
    <lineage>
        <taxon>Bacteria</taxon>
        <taxon>Bacillati</taxon>
        <taxon>Actinomycetota</taxon>
        <taxon>Actinomycetes</taxon>
        <taxon>Kitasatosporales</taxon>
        <taxon>Streptomycetaceae</taxon>
        <taxon>Streptomyces</taxon>
    </lineage>
</organism>
<evidence type="ECO:0000313" key="7">
    <source>
        <dbReference type="EMBL" id="MPY34276.1"/>
    </source>
</evidence>
<dbReference type="InterPro" id="IPR029058">
    <property type="entry name" value="AB_hydrolase_fold"/>
</dbReference>
<dbReference type="InterPro" id="IPR013595">
    <property type="entry name" value="Pept_S33_TAP-like_C"/>
</dbReference>
<evidence type="ECO:0000256" key="4">
    <source>
        <dbReference type="SAM" id="MobiDB-lite"/>
    </source>
</evidence>
<dbReference type="SUPFAM" id="SSF53474">
    <property type="entry name" value="alpha/beta-Hydrolases"/>
    <property type="match status" value="1"/>
</dbReference>
<dbReference type="Proteomes" id="UP000325849">
    <property type="component" value="Unassembled WGS sequence"/>
</dbReference>
<evidence type="ECO:0000256" key="3">
    <source>
        <dbReference type="ARBA" id="ARBA00022801"/>
    </source>
</evidence>
<keyword evidence="2 5" id="KW-0732">Signal</keyword>
<comment type="similarity">
    <text evidence="1">Belongs to the peptidase S33 family.</text>
</comment>
<feature type="compositionally biased region" description="Low complexity" evidence="4">
    <location>
        <begin position="34"/>
        <end position="56"/>
    </location>
</feature>
<evidence type="ECO:0000259" key="6">
    <source>
        <dbReference type="Pfam" id="PF08386"/>
    </source>
</evidence>
<feature type="region of interest" description="Disordered" evidence="4">
    <location>
        <begin position="21"/>
        <end position="59"/>
    </location>
</feature>
<evidence type="ECO:0000256" key="2">
    <source>
        <dbReference type="ARBA" id="ARBA00022729"/>
    </source>
</evidence>
<dbReference type="PROSITE" id="PS51257">
    <property type="entry name" value="PROKAR_LIPOPROTEIN"/>
    <property type="match status" value="1"/>
</dbReference>
<dbReference type="PANTHER" id="PTHR43248">
    <property type="entry name" value="2-SUCCINYL-6-HYDROXY-2,4-CYCLOHEXADIENE-1-CARBOXYLATE SYNTHASE"/>
    <property type="match status" value="1"/>
</dbReference>
<dbReference type="Pfam" id="PF08386">
    <property type="entry name" value="Abhydrolase_4"/>
    <property type="match status" value="1"/>
</dbReference>
<dbReference type="PANTHER" id="PTHR43248:SF29">
    <property type="entry name" value="TRIPEPTIDYL AMINOPEPTIDASE"/>
    <property type="match status" value="1"/>
</dbReference>
<dbReference type="Gene3D" id="3.40.50.1820">
    <property type="entry name" value="alpha/beta hydrolase"/>
    <property type="match status" value="1"/>
</dbReference>
<comment type="caution">
    <text evidence="7">The sequence shown here is derived from an EMBL/GenBank/DDBJ whole genome shotgun (WGS) entry which is preliminary data.</text>
</comment>
<feature type="domain" description="Peptidase S33 tripeptidyl aminopeptidase-like C-terminal" evidence="6">
    <location>
        <begin position="415"/>
        <end position="520"/>
    </location>
</feature>
<feature type="chain" id="PRO_5038512679" evidence="5">
    <location>
        <begin position="28"/>
        <end position="521"/>
    </location>
</feature>
<name>A0A5N8VHF8_9ACTN</name>
<reference evidence="7 8" key="1">
    <citation type="submission" date="2019-07" db="EMBL/GenBank/DDBJ databases">
        <title>New species of Amycolatopsis and Streptomyces.</title>
        <authorList>
            <person name="Duangmal K."/>
            <person name="Teo W.F.A."/>
            <person name="Lipun K."/>
        </authorList>
    </citation>
    <scope>NUCLEOTIDE SEQUENCE [LARGE SCALE GENOMIC DNA]</scope>
    <source>
        <strain evidence="7 8">NBRC 109810</strain>
    </source>
</reference>
<dbReference type="RefSeq" id="WP_152891532.1">
    <property type="nucleotide sequence ID" value="NZ_VJZD01000106.1"/>
</dbReference>
<proteinExistence type="inferred from homology"/>
<keyword evidence="3 7" id="KW-0378">Hydrolase</keyword>
<accession>A0A5N8VHF8</accession>
<dbReference type="InterPro" id="IPR051601">
    <property type="entry name" value="Serine_prot/Carboxylest_S33"/>
</dbReference>